<evidence type="ECO:0000313" key="2">
    <source>
        <dbReference type="Proteomes" id="UP000318833"/>
    </source>
</evidence>
<dbReference type="AlphaFoldDB" id="A0A554VNQ1"/>
<sequence>MKNKKDIEIKRQYLRDLKKQVEKGDLTSEELYNYVLNELKTFEPEEDFESVIKRFFFRKD</sequence>
<protein>
    <submittedName>
        <fullName evidence="1">Uncharacterized protein</fullName>
    </submittedName>
</protein>
<dbReference type="RefSeq" id="WP_143915915.1">
    <property type="nucleotide sequence ID" value="NZ_CANMIK010000011.1"/>
</dbReference>
<reference evidence="1 2" key="1">
    <citation type="submission" date="2019-07" db="EMBL/GenBank/DDBJ databases">
        <title>The draft genome sequence of Aquimarina algiphila M91.</title>
        <authorList>
            <person name="Meng X."/>
        </authorList>
    </citation>
    <scope>NUCLEOTIDE SEQUENCE [LARGE SCALE GENOMIC DNA]</scope>
    <source>
        <strain evidence="1 2">M91</strain>
    </source>
</reference>
<evidence type="ECO:0000313" key="1">
    <source>
        <dbReference type="EMBL" id="TSE09995.1"/>
    </source>
</evidence>
<name>A0A554VNQ1_9FLAO</name>
<dbReference type="EMBL" id="VLNR01000010">
    <property type="protein sequence ID" value="TSE09995.1"/>
    <property type="molecule type" value="Genomic_DNA"/>
</dbReference>
<dbReference type="Proteomes" id="UP000318833">
    <property type="component" value="Unassembled WGS sequence"/>
</dbReference>
<keyword evidence="2" id="KW-1185">Reference proteome</keyword>
<organism evidence="1 2">
    <name type="scientific">Aquimarina algiphila</name>
    <dbReference type="NCBI Taxonomy" id="2047982"/>
    <lineage>
        <taxon>Bacteria</taxon>
        <taxon>Pseudomonadati</taxon>
        <taxon>Bacteroidota</taxon>
        <taxon>Flavobacteriia</taxon>
        <taxon>Flavobacteriales</taxon>
        <taxon>Flavobacteriaceae</taxon>
        <taxon>Aquimarina</taxon>
    </lineage>
</organism>
<proteinExistence type="predicted"/>
<gene>
    <name evidence="1" type="ORF">FOF46_06755</name>
</gene>
<accession>A0A554VNQ1</accession>
<comment type="caution">
    <text evidence="1">The sequence shown here is derived from an EMBL/GenBank/DDBJ whole genome shotgun (WGS) entry which is preliminary data.</text>
</comment>